<sequence>MPTYRGPESHRGFVKVTFSSADSFKKALDSNFEDLSLDNHSIRQGDVPPSSISHARPSASLRSSPHDSSLRVHTRNEKYDSEYSGKVSSVYEKTR</sequence>
<evidence type="ECO:0000256" key="1">
    <source>
        <dbReference type="SAM" id="MobiDB-lite"/>
    </source>
</evidence>
<dbReference type="EMBL" id="JAWQEG010001691">
    <property type="protein sequence ID" value="KAK3877340.1"/>
    <property type="molecule type" value="Genomic_DNA"/>
</dbReference>
<proteinExistence type="predicted"/>
<feature type="region of interest" description="Disordered" evidence="1">
    <location>
        <begin position="40"/>
        <end position="95"/>
    </location>
</feature>
<name>A0AAE1FPS0_PETCI</name>
<gene>
    <name evidence="2" type="ORF">Pcinc_017940</name>
</gene>
<protein>
    <submittedName>
        <fullName evidence="2">Uncharacterized protein</fullName>
    </submittedName>
</protein>
<reference evidence="2" key="1">
    <citation type="submission" date="2023-10" db="EMBL/GenBank/DDBJ databases">
        <title>Genome assemblies of two species of porcelain crab, Petrolisthes cinctipes and Petrolisthes manimaculis (Anomura: Porcellanidae).</title>
        <authorList>
            <person name="Angst P."/>
        </authorList>
    </citation>
    <scope>NUCLEOTIDE SEQUENCE</scope>
    <source>
        <strain evidence="2">PB745_01</strain>
        <tissue evidence="2">Gill</tissue>
    </source>
</reference>
<comment type="caution">
    <text evidence="2">The sequence shown here is derived from an EMBL/GenBank/DDBJ whole genome shotgun (WGS) entry which is preliminary data.</text>
</comment>
<dbReference type="AlphaFoldDB" id="A0AAE1FPS0"/>
<feature type="compositionally biased region" description="Basic and acidic residues" evidence="1">
    <location>
        <begin position="64"/>
        <end position="83"/>
    </location>
</feature>
<accession>A0AAE1FPS0</accession>
<dbReference type="Proteomes" id="UP001286313">
    <property type="component" value="Unassembled WGS sequence"/>
</dbReference>
<evidence type="ECO:0000313" key="3">
    <source>
        <dbReference type="Proteomes" id="UP001286313"/>
    </source>
</evidence>
<organism evidence="2 3">
    <name type="scientific">Petrolisthes cinctipes</name>
    <name type="common">Flat porcelain crab</name>
    <dbReference type="NCBI Taxonomy" id="88211"/>
    <lineage>
        <taxon>Eukaryota</taxon>
        <taxon>Metazoa</taxon>
        <taxon>Ecdysozoa</taxon>
        <taxon>Arthropoda</taxon>
        <taxon>Crustacea</taxon>
        <taxon>Multicrustacea</taxon>
        <taxon>Malacostraca</taxon>
        <taxon>Eumalacostraca</taxon>
        <taxon>Eucarida</taxon>
        <taxon>Decapoda</taxon>
        <taxon>Pleocyemata</taxon>
        <taxon>Anomura</taxon>
        <taxon>Galatheoidea</taxon>
        <taxon>Porcellanidae</taxon>
        <taxon>Petrolisthes</taxon>
    </lineage>
</organism>
<evidence type="ECO:0000313" key="2">
    <source>
        <dbReference type="EMBL" id="KAK3877340.1"/>
    </source>
</evidence>
<keyword evidence="3" id="KW-1185">Reference proteome</keyword>